<gene>
    <name evidence="2" type="ORF">APUU_60142A</name>
</gene>
<reference evidence="2" key="2">
    <citation type="submission" date="2021-02" db="EMBL/GenBank/DDBJ databases">
        <title>Aspergillus puulaauensis MK2 genome sequence.</title>
        <authorList>
            <person name="Futagami T."/>
            <person name="Mori K."/>
            <person name="Kadooka C."/>
            <person name="Tanaka T."/>
        </authorList>
    </citation>
    <scope>NUCLEOTIDE SEQUENCE</scope>
    <source>
        <strain evidence="2">MK2</strain>
    </source>
</reference>
<accession>A0A7R7XT98</accession>
<dbReference type="RefSeq" id="XP_041559288.1">
    <property type="nucleotide sequence ID" value="XM_041706954.1"/>
</dbReference>
<protein>
    <recommendedName>
        <fullName evidence="4">HNH nuclease domain-containing protein</fullName>
    </recommendedName>
</protein>
<dbReference type="Proteomes" id="UP000654913">
    <property type="component" value="Chromosome 6"/>
</dbReference>
<evidence type="ECO:0000313" key="2">
    <source>
        <dbReference type="EMBL" id="BCS27094.1"/>
    </source>
</evidence>
<dbReference type="GeneID" id="64977099"/>
<organism evidence="2 3">
    <name type="scientific">Aspergillus puulaauensis</name>
    <dbReference type="NCBI Taxonomy" id="1220207"/>
    <lineage>
        <taxon>Eukaryota</taxon>
        <taxon>Fungi</taxon>
        <taxon>Dikarya</taxon>
        <taxon>Ascomycota</taxon>
        <taxon>Pezizomycotina</taxon>
        <taxon>Eurotiomycetes</taxon>
        <taxon>Eurotiomycetidae</taxon>
        <taxon>Eurotiales</taxon>
        <taxon>Aspergillaceae</taxon>
        <taxon>Aspergillus</taxon>
    </lineage>
</organism>
<name>A0A7R7XT98_9EURO</name>
<dbReference type="KEGG" id="apuu:APUU_60142A"/>
<proteinExistence type="predicted"/>
<reference evidence="2" key="1">
    <citation type="submission" date="2021-01" db="EMBL/GenBank/DDBJ databases">
        <authorList>
            <consortium name="Aspergillus puulaauensis MK2 genome sequencing consortium"/>
            <person name="Kazuki M."/>
            <person name="Futagami T."/>
        </authorList>
    </citation>
    <scope>NUCLEOTIDE SEQUENCE</scope>
    <source>
        <strain evidence="2">MK2</strain>
    </source>
</reference>
<feature type="region of interest" description="Disordered" evidence="1">
    <location>
        <begin position="285"/>
        <end position="308"/>
    </location>
</feature>
<evidence type="ECO:0000256" key="1">
    <source>
        <dbReference type="SAM" id="MobiDB-lite"/>
    </source>
</evidence>
<dbReference type="AlphaFoldDB" id="A0A7R7XT98"/>
<dbReference type="EMBL" id="AP024448">
    <property type="protein sequence ID" value="BCS27094.1"/>
    <property type="molecule type" value="Genomic_DNA"/>
</dbReference>
<feature type="compositionally biased region" description="Acidic residues" evidence="1">
    <location>
        <begin position="285"/>
        <end position="301"/>
    </location>
</feature>
<sequence length="361" mass="40022">MSAFPELTDPVRVAVLKDIFGDIVPEDPLFWAFGAIAGVNELASLLNLRAEEKNVISYITTWTSVLKIWITNGRMQWNWPRAQRRDNHTCLLTGATDSSVLGTRICRFASGCEMVPPPSFYLAIQIFWNRLCKLFTQNRVRRWAAAVGRAQGSIGILQNMVCLSDPARRLWKLGRFALKPLSRSSSTLSGMATSLTVEFHWIWRQGNERFAEPPVLFNHRTGNWIRSGDIFTLYTDDPVFMPLPSVDILDMQWVLTRAVGLARASLGPKVALLLDTNDPEIAEDVSGEMAEDEPESEDGDGDGNGGVRWETVASMIQGADDKPAREEDLFATVGLYNAALNFEELVIFPAIAAGSSGVVEI</sequence>
<keyword evidence="3" id="KW-1185">Reference proteome</keyword>
<evidence type="ECO:0008006" key="4">
    <source>
        <dbReference type="Google" id="ProtNLM"/>
    </source>
</evidence>
<dbReference type="OrthoDB" id="5416097at2759"/>
<evidence type="ECO:0000313" key="3">
    <source>
        <dbReference type="Proteomes" id="UP000654913"/>
    </source>
</evidence>